<keyword evidence="3" id="KW-0285">Flavoprotein</keyword>
<comment type="similarity">
    <text evidence="2">Belongs to the nitroreductase family.</text>
</comment>
<evidence type="ECO:0000256" key="4">
    <source>
        <dbReference type="ARBA" id="ARBA00022643"/>
    </source>
</evidence>
<organism evidence="7 8">
    <name type="scientific">Mycoplasma capricolum subsp. capricolum 14232</name>
    <dbReference type="NCBI Taxonomy" id="1188238"/>
    <lineage>
        <taxon>Bacteria</taxon>
        <taxon>Bacillati</taxon>
        <taxon>Mycoplasmatota</taxon>
        <taxon>Mollicutes</taxon>
        <taxon>Mycoplasmataceae</taxon>
        <taxon>Mycoplasma</taxon>
    </lineage>
</organism>
<keyword evidence="4" id="KW-0288">FMN</keyword>
<dbReference type="Proteomes" id="UP000028533">
    <property type="component" value="Unassembled WGS sequence"/>
</dbReference>
<dbReference type="InterPro" id="IPR029479">
    <property type="entry name" value="Nitroreductase"/>
</dbReference>
<evidence type="ECO:0000313" key="7">
    <source>
        <dbReference type="EMBL" id="KEZ20973.1"/>
    </source>
</evidence>
<evidence type="ECO:0000256" key="5">
    <source>
        <dbReference type="ARBA" id="ARBA00023002"/>
    </source>
</evidence>
<comment type="cofactor">
    <cofactor evidence="1">
        <name>FMN</name>
        <dbReference type="ChEBI" id="CHEBI:58210"/>
    </cofactor>
</comment>
<protein>
    <recommendedName>
        <fullName evidence="6">Nitroreductase domain-containing protein</fullName>
    </recommendedName>
</protein>
<dbReference type="RefSeq" id="WP_036430940.1">
    <property type="nucleotide sequence ID" value="NZ_JFDO01000003.1"/>
</dbReference>
<dbReference type="PANTHER" id="PTHR43673">
    <property type="entry name" value="NAD(P)H NITROREDUCTASE YDGI-RELATED"/>
    <property type="match status" value="1"/>
</dbReference>
<accession>A0A084ESN1</accession>
<gene>
    <name evidence="7" type="ORF">MCAPa_0420</name>
</gene>
<dbReference type="InterPro" id="IPR000415">
    <property type="entry name" value="Nitroreductase-like"/>
</dbReference>
<evidence type="ECO:0000313" key="8">
    <source>
        <dbReference type="Proteomes" id="UP000028533"/>
    </source>
</evidence>
<dbReference type="Gene3D" id="3.40.109.10">
    <property type="entry name" value="NADH Oxidase"/>
    <property type="match status" value="1"/>
</dbReference>
<reference evidence="7 8" key="1">
    <citation type="submission" date="2014-02" db="EMBL/GenBank/DDBJ databases">
        <title>Genome sequence of Mycoplasma capricolum subsp. capricolum strain 14232.</title>
        <authorList>
            <person name="Sirand-Pugnet P."/>
            <person name="Breton M."/>
            <person name="Dordet-Frisoni E."/>
            <person name="Baranowski E."/>
            <person name="Barre A."/>
            <person name="Couture C."/>
            <person name="Dupuy V."/>
            <person name="Gaurivaud P."/>
            <person name="Jacob D."/>
            <person name="Lemaitre C."/>
            <person name="Manso-Silvan L."/>
            <person name="Nikolski M."/>
            <person name="Nouvel L.-X."/>
            <person name="Poumarat F."/>
            <person name="Tardy F."/>
            <person name="Thebault P."/>
            <person name="Theil S."/>
            <person name="Citti C."/>
            <person name="Thiaucourt F."/>
            <person name="Blanchard A."/>
        </authorList>
    </citation>
    <scope>NUCLEOTIDE SEQUENCE [LARGE SCALE GENOMIC DNA]</scope>
    <source>
        <strain evidence="7 8">14232</strain>
    </source>
</reference>
<dbReference type="SUPFAM" id="SSF55469">
    <property type="entry name" value="FMN-dependent nitroreductase-like"/>
    <property type="match status" value="1"/>
</dbReference>
<dbReference type="Pfam" id="PF00881">
    <property type="entry name" value="Nitroreductase"/>
    <property type="match status" value="1"/>
</dbReference>
<sequence length="216" mass="24807">MQKEYIKELMINRKSARDFDPNQKISDEDLKIILTAMRMSPSAFNLMNLRLLIIDRNCSFKSELSPLFYNQLNFINADKVILFVSDKTNKILNHTIDKTVNKMFNETQVKIANKFKNNVINATNRLAQLNELDHWSKTTAHIAAGIATVAAASLNIDSCIIGGFNAKVLESFFINKQYITEDEQIVLTMSFGYMNKSVKPKPKIRIDENEYITFIK</sequence>
<dbReference type="EMBL" id="JFDO01000003">
    <property type="protein sequence ID" value="KEZ20973.1"/>
    <property type="molecule type" value="Genomic_DNA"/>
</dbReference>
<dbReference type="GO" id="GO:0016491">
    <property type="term" value="F:oxidoreductase activity"/>
    <property type="evidence" value="ECO:0007669"/>
    <property type="project" value="UniProtKB-KW"/>
</dbReference>
<evidence type="ECO:0000256" key="1">
    <source>
        <dbReference type="ARBA" id="ARBA00001917"/>
    </source>
</evidence>
<evidence type="ECO:0000256" key="2">
    <source>
        <dbReference type="ARBA" id="ARBA00007118"/>
    </source>
</evidence>
<evidence type="ECO:0000256" key="3">
    <source>
        <dbReference type="ARBA" id="ARBA00022630"/>
    </source>
</evidence>
<feature type="domain" description="Nitroreductase" evidence="6">
    <location>
        <begin position="12"/>
        <end position="193"/>
    </location>
</feature>
<evidence type="ECO:0000259" key="6">
    <source>
        <dbReference type="Pfam" id="PF00881"/>
    </source>
</evidence>
<keyword evidence="5" id="KW-0560">Oxidoreductase</keyword>
<dbReference type="PANTHER" id="PTHR43673:SF2">
    <property type="entry name" value="NITROREDUCTASE"/>
    <property type="match status" value="1"/>
</dbReference>
<comment type="caution">
    <text evidence="7">The sequence shown here is derived from an EMBL/GenBank/DDBJ whole genome shotgun (WGS) entry which is preliminary data.</text>
</comment>
<proteinExistence type="inferred from homology"/>
<name>A0A084ESN1_MYCCA</name>
<dbReference type="AlphaFoldDB" id="A0A084ESN1"/>